<dbReference type="EMBL" id="LQYT01000082">
    <property type="protein sequence ID" value="KYD13285.1"/>
    <property type="molecule type" value="Genomic_DNA"/>
</dbReference>
<comment type="similarity">
    <text evidence="2">Belongs to the ROK (NagC/XylR) family.</text>
</comment>
<evidence type="ECO:0000256" key="7">
    <source>
        <dbReference type="ARBA" id="ARBA00022833"/>
    </source>
</evidence>
<comment type="caution">
    <text evidence="13">The sequence shown here is derived from an EMBL/GenBank/DDBJ whole genome shotgun (WGS) entry which is preliminary data.</text>
</comment>
<dbReference type="GO" id="GO:0005524">
    <property type="term" value="F:ATP binding"/>
    <property type="evidence" value="ECO:0007669"/>
    <property type="project" value="UniProtKB-KW"/>
</dbReference>
<dbReference type="InterPro" id="IPR051804">
    <property type="entry name" value="Carb_Metab_Reg_Kinase/Isom"/>
</dbReference>
<evidence type="ECO:0000256" key="6">
    <source>
        <dbReference type="ARBA" id="ARBA00022777"/>
    </source>
</evidence>
<dbReference type="AlphaFoldDB" id="A0A150LM03"/>
<keyword evidence="3 13" id="KW-0808">Transferase</keyword>
<dbReference type="InterPro" id="IPR043129">
    <property type="entry name" value="ATPase_NBD"/>
</dbReference>
<dbReference type="Gene3D" id="3.30.420.40">
    <property type="match status" value="2"/>
</dbReference>
<keyword evidence="4" id="KW-0479">Metal-binding</keyword>
<dbReference type="InterPro" id="IPR049874">
    <property type="entry name" value="ROK_cs"/>
</dbReference>
<evidence type="ECO:0000256" key="9">
    <source>
        <dbReference type="ARBA" id="ARBA00022842"/>
    </source>
</evidence>
<evidence type="ECO:0000256" key="11">
    <source>
        <dbReference type="ARBA" id="ARBA00038887"/>
    </source>
</evidence>
<keyword evidence="7" id="KW-0862">Zinc</keyword>
<protein>
    <recommendedName>
        <fullName evidence="11">fructokinase</fullName>
        <ecNumber evidence="11">2.7.1.4</ecNumber>
    </recommendedName>
</protein>
<dbReference type="SUPFAM" id="SSF53067">
    <property type="entry name" value="Actin-like ATPase domain"/>
    <property type="match status" value="1"/>
</dbReference>
<dbReference type="Proteomes" id="UP000075683">
    <property type="component" value="Unassembled WGS sequence"/>
</dbReference>
<sequence>MVLGSIEAGGTKFVCAIGTEDGKILDRITIPTRTPDETIPEVIAFFRKEKISALGIGSFGPIDVKKNSPTYGHILKTPKIPWQNYPFLQTLQDALEVPCGFTTDVNAAVLGEYVYGAGKDADSCLYVTVGTGIGAGAVFRGELLEGMSHPEMGHIIVRKSPDDPFEGVCPFHRDCLEGLASGPAIEKRWGRKGAELADEKKVWELEAYYLAQAVVQYTMILMPEKIIIGGGVSNQAAIFPLIRRHVREMINGYITAPAVDEKISDYIVSPGLRGDSGIIGGLVLAKRALEQAG</sequence>
<dbReference type="EC" id="2.7.1.4" evidence="11"/>
<name>A0A150LM03_9BACI</name>
<proteinExistence type="inferred from homology"/>
<evidence type="ECO:0000256" key="12">
    <source>
        <dbReference type="ARBA" id="ARBA00048451"/>
    </source>
</evidence>
<dbReference type="CDD" id="cd24067">
    <property type="entry name" value="ASKHA_NBD_ROK_BsFRK-like"/>
    <property type="match status" value="1"/>
</dbReference>
<comment type="cofactor">
    <cofactor evidence="1">
        <name>Mg(2+)</name>
        <dbReference type="ChEBI" id="CHEBI:18420"/>
    </cofactor>
</comment>
<keyword evidence="9" id="KW-0460">Magnesium</keyword>
<keyword evidence="5" id="KW-0547">Nucleotide-binding</keyword>
<evidence type="ECO:0000256" key="1">
    <source>
        <dbReference type="ARBA" id="ARBA00001946"/>
    </source>
</evidence>
<dbReference type="RefSeq" id="WP_061569473.1">
    <property type="nucleotide sequence ID" value="NZ_LQYT01000082.1"/>
</dbReference>
<dbReference type="PANTHER" id="PTHR42742">
    <property type="entry name" value="TRANSCRIPTIONAL REPRESSOR MPRA"/>
    <property type="match status" value="1"/>
</dbReference>
<dbReference type="FunFam" id="3.30.420.40:FF:000136">
    <property type="entry name" value="Putative fructokinase"/>
    <property type="match status" value="1"/>
</dbReference>
<accession>A0A150LM03</accession>
<dbReference type="PANTHER" id="PTHR42742:SF3">
    <property type="entry name" value="FRUCTOKINASE"/>
    <property type="match status" value="1"/>
</dbReference>
<evidence type="ECO:0000256" key="10">
    <source>
        <dbReference type="ARBA" id="ARBA00023277"/>
    </source>
</evidence>
<comment type="catalytic activity">
    <reaction evidence="12">
        <text>D-fructose + ATP = D-fructose 6-phosphate + ADP + H(+)</text>
        <dbReference type="Rhea" id="RHEA:16125"/>
        <dbReference type="ChEBI" id="CHEBI:15378"/>
        <dbReference type="ChEBI" id="CHEBI:30616"/>
        <dbReference type="ChEBI" id="CHEBI:37721"/>
        <dbReference type="ChEBI" id="CHEBI:61527"/>
        <dbReference type="ChEBI" id="CHEBI:456216"/>
        <dbReference type="EC" id="2.7.1.4"/>
    </reaction>
</comment>
<evidence type="ECO:0000256" key="3">
    <source>
        <dbReference type="ARBA" id="ARBA00022679"/>
    </source>
</evidence>
<dbReference type="InterPro" id="IPR000600">
    <property type="entry name" value="ROK"/>
</dbReference>
<dbReference type="PROSITE" id="PS01125">
    <property type="entry name" value="ROK"/>
    <property type="match status" value="1"/>
</dbReference>
<dbReference type="STRING" id="301148.B4135_2948"/>
<dbReference type="PATRIC" id="fig|301148.3.peg.539"/>
<keyword evidence="8" id="KW-0067">ATP-binding</keyword>
<dbReference type="GO" id="GO:0046872">
    <property type="term" value="F:metal ion binding"/>
    <property type="evidence" value="ECO:0007669"/>
    <property type="project" value="UniProtKB-KW"/>
</dbReference>
<dbReference type="OrthoDB" id="9783435at2"/>
<reference evidence="13 14" key="1">
    <citation type="submission" date="2016-01" db="EMBL/GenBank/DDBJ databases">
        <title>Draft Genome Sequences of Seven Thermophilic Sporeformers Isolated from Foods.</title>
        <authorList>
            <person name="Berendsen E.M."/>
            <person name="Wells-Bennik M.H."/>
            <person name="Krawcyk A.O."/>
            <person name="De Jong A."/>
            <person name="Holsappel S."/>
            <person name="Eijlander R.T."/>
            <person name="Kuipers O.P."/>
        </authorList>
    </citation>
    <scope>NUCLEOTIDE SEQUENCE [LARGE SCALE GENOMIC DNA]</scope>
    <source>
        <strain evidence="13 14">B4135</strain>
    </source>
</reference>
<evidence type="ECO:0000256" key="5">
    <source>
        <dbReference type="ARBA" id="ARBA00022741"/>
    </source>
</evidence>
<dbReference type="FunFam" id="3.30.420.40:FF:000153">
    <property type="entry name" value="Putative fructokinase"/>
    <property type="match status" value="1"/>
</dbReference>
<gene>
    <name evidence="13" type="ORF">B4135_2948</name>
</gene>
<dbReference type="GO" id="GO:0008865">
    <property type="term" value="F:fructokinase activity"/>
    <property type="evidence" value="ECO:0007669"/>
    <property type="project" value="UniProtKB-EC"/>
</dbReference>
<evidence type="ECO:0000256" key="2">
    <source>
        <dbReference type="ARBA" id="ARBA00006479"/>
    </source>
</evidence>
<evidence type="ECO:0000256" key="8">
    <source>
        <dbReference type="ARBA" id="ARBA00022840"/>
    </source>
</evidence>
<keyword evidence="10" id="KW-0119">Carbohydrate metabolism</keyword>
<evidence type="ECO:0000256" key="4">
    <source>
        <dbReference type="ARBA" id="ARBA00022723"/>
    </source>
</evidence>
<keyword evidence="6 13" id="KW-0418">Kinase</keyword>
<evidence type="ECO:0000313" key="13">
    <source>
        <dbReference type="EMBL" id="KYD13285.1"/>
    </source>
</evidence>
<organism evidence="13 14">
    <name type="scientific">Caldibacillus debilis</name>
    <dbReference type="NCBI Taxonomy" id="301148"/>
    <lineage>
        <taxon>Bacteria</taxon>
        <taxon>Bacillati</taxon>
        <taxon>Bacillota</taxon>
        <taxon>Bacilli</taxon>
        <taxon>Bacillales</taxon>
        <taxon>Bacillaceae</taxon>
        <taxon>Caldibacillus</taxon>
    </lineage>
</organism>
<evidence type="ECO:0000313" key="14">
    <source>
        <dbReference type="Proteomes" id="UP000075683"/>
    </source>
</evidence>
<dbReference type="Pfam" id="PF00480">
    <property type="entry name" value="ROK"/>
    <property type="match status" value="1"/>
</dbReference>